<dbReference type="EMBL" id="KB445552">
    <property type="protein sequence ID" value="EMC98786.1"/>
    <property type="molecule type" value="Genomic_DNA"/>
</dbReference>
<feature type="compositionally biased region" description="Basic residues" evidence="2">
    <location>
        <begin position="1"/>
        <end position="12"/>
    </location>
</feature>
<dbReference type="PANTHER" id="PTHR40618:SF1">
    <property type="entry name" value="B-ZIP TRANSCRIPTION FACTOR (EUROFUNG)"/>
    <property type="match status" value="1"/>
</dbReference>
<dbReference type="HOGENOM" id="CLU_013452_0_0_1"/>
<name>M2MPU6_BAUPA</name>
<dbReference type="Proteomes" id="UP000011761">
    <property type="component" value="Unassembled WGS sequence"/>
</dbReference>
<evidence type="ECO:0008006" key="5">
    <source>
        <dbReference type="Google" id="ProtNLM"/>
    </source>
</evidence>
<dbReference type="STRING" id="717646.M2MPU6"/>
<keyword evidence="1" id="KW-0175">Coiled coil</keyword>
<reference evidence="3 4" key="1">
    <citation type="journal article" date="2012" name="PLoS Pathog.">
        <title>Diverse lifestyles and strategies of plant pathogenesis encoded in the genomes of eighteen Dothideomycetes fungi.</title>
        <authorList>
            <person name="Ohm R.A."/>
            <person name="Feau N."/>
            <person name="Henrissat B."/>
            <person name="Schoch C.L."/>
            <person name="Horwitz B.A."/>
            <person name="Barry K.W."/>
            <person name="Condon B.J."/>
            <person name="Copeland A.C."/>
            <person name="Dhillon B."/>
            <person name="Glaser F."/>
            <person name="Hesse C.N."/>
            <person name="Kosti I."/>
            <person name="LaButti K."/>
            <person name="Lindquist E.A."/>
            <person name="Lucas S."/>
            <person name="Salamov A.A."/>
            <person name="Bradshaw R.E."/>
            <person name="Ciuffetti L."/>
            <person name="Hamelin R.C."/>
            <person name="Kema G.H.J."/>
            <person name="Lawrence C."/>
            <person name="Scott J.A."/>
            <person name="Spatafora J.W."/>
            <person name="Turgeon B.G."/>
            <person name="de Wit P.J.G.M."/>
            <person name="Zhong S."/>
            <person name="Goodwin S.B."/>
            <person name="Grigoriev I.V."/>
        </authorList>
    </citation>
    <scope>NUCLEOTIDE SEQUENCE [LARGE SCALE GENOMIC DNA]</scope>
    <source>
        <strain evidence="3 4">UAMH 10762</strain>
    </source>
</reference>
<dbReference type="CDD" id="cd14688">
    <property type="entry name" value="bZIP_YAP"/>
    <property type="match status" value="1"/>
</dbReference>
<dbReference type="PANTHER" id="PTHR40618">
    <property type="entry name" value="B-ZIP TRANSCRIPTION FACTOR (EUROFUNG)-RELATED"/>
    <property type="match status" value="1"/>
</dbReference>
<dbReference type="OMA" id="FMNFFDF"/>
<dbReference type="eggNOG" id="ENOG502S6P7">
    <property type="taxonomic scope" value="Eukaryota"/>
</dbReference>
<keyword evidence="4" id="KW-1185">Reference proteome</keyword>
<organism evidence="3 4">
    <name type="scientific">Baudoinia panamericana (strain UAMH 10762)</name>
    <name type="common">Angels' share fungus</name>
    <name type="synonym">Baudoinia compniacensis (strain UAMH 10762)</name>
    <dbReference type="NCBI Taxonomy" id="717646"/>
    <lineage>
        <taxon>Eukaryota</taxon>
        <taxon>Fungi</taxon>
        <taxon>Dikarya</taxon>
        <taxon>Ascomycota</taxon>
        <taxon>Pezizomycotina</taxon>
        <taxon>Dothideomycetes</taxon>
        <taxon>Dothideomycetidae</taxon>
        <taxon>Mycosphaerellales</taxon>
        <taxon>Teratosphaeriaceae</taxon>
        <taxon>Baudoinia</taxon>
    </lineage>
</organism>
<dbReference type="GeneID" id="19111375"/>
<sequence>MEPTTKRRKRTRAATPSPEDDEGRRRGRPRVHKHDASAADRRRTQIRLAQRAYRQRKESTLEELRGRVTNLTNTLELVNKLFRDFRHRLSTTGLSSAQSAEVDETASQLEVLLKTVRNSEDAPMQPIPQAKPSSPEPVVVSAREPIAHGEDVLINIKNTASWLDQSALNHQPKVYAGWGGYVVTDSNEERWIFTREPPTEEADKYPVVYHSRPVSPAFRARRAPELPPTETYSFQETTFGRRLHRACLEAAYLVLLDSGRGSMDNWKERFRLSLASKSKAKIIESIKSILSRSTGESLDFHDAPLIHVGGAGTHYPRIDCNGKLQFPKESYDLGLIGPQTLALLEKAAENSLSTDMTIEVSGYEGTWFDPYDVEGYLKERGIRIDDPSASFVEAEITVSSPESMTTGSSPTSLDVPEAFNAISMQTTDLDVMPEGEDWLSTLNFTDVGYSSAVDGDWMNFLEPGHNIATPTLTQSITHRAPYSGGSITDLMQESIITALDVQKEFRPSYNSAPRPSTWQHAGVQSVLKKQVIIDVSKLIQALNKGTMCLGRTPGYRQQDVDRALAVASIDL</sequence>
<dbReference type="Gene3D" id="1.20.5.170">
    <property type="match status" value="1"/>
</dbReference>
<dbReference type="InterPro" id="IPR046347">
    <property type="entry name" value="bZIP_sf"/>
</dbReference>
<evidence type="ECO:0000313" key="4">
    <source>
        <dbReference type="Proteomes" id="UP000011761"/>
    </source>
</evidence>
<evidence type="ECO:0000256" key="1">
    <source>
        <dbReference type="SAM" id="Coils"/>
    </source>
</evidence>
<evidence type="ECO:0000256" key="2">
    <source>
        <dbReference type="SAM" id="MobiDB-lite"/>
    </source>
</evidence>
<accession>M2MPU6</accession>
<gene>
    <name evidence="3" type="ORF">BAUCODRAFT_31051</name>
</gene>
<dbReference type="SUPFAM" id="SSF57959">
    <property type="entry name" value="Leucine zipper domain"/>
    <property type="match status" value="1"/>
</dbReference>
<evidence type="ECO:0000313" key="3">
    <source>
        <dbReference type="EMBL" id="EMC98786.1"/>
    </source>
</evidence>
<dbReference type="AlphaFoldDB" id="M2MPU6"/>
<feature type="region of interest" description="Disordered" evidence="2">
    <location>
        <begin position="1"/>
        <end position="42"/>
    </location>
</feature>
<dbReference type="KEGG" id="bcom:BAUCODRAFT_31051"/>
<protein>
    <recommendedName>
        <fullName evidence="5">BZIP domain-containing protein</fullName>
    </recommendedName>
</protein>
<feature type="coiled-coil region" evidence="1">
    <location>
        <begin position="54"/>
        <end position="81"/>
    </location>
</feature>
<dbReference type="OrthoDB" id="3555317at2759"/>
<dbReference type="RefSeq" id="XP_007673509.1">
    <property type="nucleotide sequence ID" value="XM_007675319.1"/>
</dbReference>
<dbReference type="GO" id="GO:0003700">
    <property type="term" value="F:DNA-binding transcription factor activity"/>
    <property type="evidence" value="ECO:0007669"/>
    <property type="project" value="InterPro"/>
</dbReference>
<proteinExistence type="predicted"/>